<accession>A0A8J7DY61</accession>
<comment type="caution">
    <text evidence="2">The sequence shown here is derived from an EMBL/GenBank/DDBJ whole genome shotgun (WGS) entry which is preliminary data.</text>
</comment>
<evidence type="ECO:0000313" key="2">
    <source>
        <dbReference type="EMBL" id="MBE9117402.1"/>
    </source>
</evidence>
<dbReference type="RefSeq" id="WP_194030488.1">
    <property type="nucleotide sequence ID" value="NZ_JADEWZ010000024.1"/>
</dbReference>
<reference evidence="2" key="1">
    <citation type="submission" date="2020-10" db="EMBL/GenBank/DDBJ databases">
        <authorList>
            <person name="Castelo-Branco R."/>
            <person name="Eusebio N."/>
            <person name="Adriana R."/>
            <person name="Vieira A."/>
            <person name="Brugerolle De Fraissinette N."/>
            <person name="Rezende De Castro R."/>
            <person name="Schneider M.P."/>
            <person name="Vasconcelos V."/>
            <person name="Leao P.N."/>
        </authorList>
    </citation>
    <scope>NUCLEOTIDE SEQUENCE</scope>
    <source>
        <strain evidence="2">LEGE 07157</strain>
    </source>
</reference>
<sequence length="153" mass="17754">MRRRSISKQPIQTELFPFLSILACTIGTLILLIIVITSQMLNEQKDVKIVVKSEQGENRIKQPRYIECRADSVVIYPSKTVVKEQQISQKSSAFGRLLTEMKNNRDREYFIVAVRPDGFQVFEQVRELIESEGIDLGYEPFDSDWQLKIEEAQ</sequence>
<keyword evidence="1" id="KW-0472">Membrane</keyword>
<dbReference type="Proteomes" id="UP000654482">
    <property type="component" value="Unassembled WGS sequence"/>
</dbReference>
<gene>
    <name evidence="2" type="ORF">IQ249_15995</name>
</gene>
<protein>
    <submittedName>
        <fullName evidence="2">Uncharacterized protein</fullName>
    </submittedName>
</protein>
<dbReference type="EMBL" id="JADEWZ010000024">
    <property type="protein sequence ID" value="MBE9117402.1"/>
    <property type="molecule type" value="Genomic_DNA"/>
</dbReference>
<organism evidence="2 3">
    <name type="scientific">Lusitaniella coriacea LEGE 07157</name>
    <dbReference type="NCBI Taxonomy" id="945747"/>
    <lineage>
        <taxon>Bacteria</taxon>
        <taxon>Bacillati</taxon>
        <taxon>Cyanobacteriota</taxon>
        <taxon>Cyanophyceae</taxon>
        <taxon>Spirulinales</taxon>
        <taxon>Lusitaniellaceae</taxon>
        <taxon>Lusitaniella</taxon>
    </lineage>
</organism>
<proteinExistence type="predicted"/>
<keyword evidence="1" id="KW-1133">Transmembrane helix</keyword>
<dbReference type="AlphaFoldDB" id="A0A8J7DY61"/>
<evidence type="ECO:0000256" key="1">
    <source>
        <dbReference type="SAM" id="Phobius"/>
    </source>
</evidence>
<feature type="transmembrane region" description="Helical" evidence="1">
    <location>
        <begin position="15"/>
        <end position="36"/>
    </location>
</feature>
<evidence type="ECO:0000313" key="3">
    <source>
        <dbReference type="Proteomes" id="UP000654482"/>
    </source>
</evidence>
<keyword evidence="1" id="KW-0812">Transmembrane</keyword>
<name>A0A8J7DY61_9CYAN</name>
<keyword evidence="3" id="KW-1185">Reference proteome</keyword>